<name>A0A418VQ83_9PROT</name>
<dbReference type="AlphaFoldDB" id="A0A418VQ83"/>
<feature type="signal peptide" evidence="3">
    <location>
        <begin position="1"/>
        <end position="40"/>
    </location>
</feature>
<evidence type="ECO:0000313" key="6">
    <source>
        <dbReference type="Proteomes" id="UP000283458"/>
    </source>
</evidence>
<evidence type="ECO:0000256" key="2">
    <source>
        <dbReference type="ARBA" id="ARBA00023276"/>
    </source>
</evidence>
<dbReference type="GO" id="GO:0016787">
    <property type="term" value="F:hydrolase activity"/>
    <property type="evidence" value="ECO:0007669"/>
    <property type="project" value="UniProtKB-KW"/>
</dbReference>
<reference evidence="5 6" key="1">
    <citation type="submission" date="2018-09" db="EMBL/GenBank/DDBJ databases">
        <authorList>
            <person name="Zhu H."/>
        </authorList>
    </citation>
    <scope>NUCLEOTIDE SEQUENCE [LARGE SCALE GENOMIC DNA]</scope>
    <source>
        <strain evidence="5 6">K2W22B-5</strain>
    </source>
</reference>
<sequence>MDVPMSHRITAPPARASLARRALLAHVMAALAVAPGAARAAARDLLAIPALPSAKAAKALLLGVCLAGRRAVAVGERGVIVFSDDDGTTWRQASVPVSVTLTAVQFPTPEVGWAVGHDGVVLRSQDGGLRWTRRFDGTIANALMADDARQRLETARASGDAAAVEAAETAVEDAAAGGAFGPSRPLLGLWFRTPDDGFVVGSYGQIFRTRDGGERWESLGSALNNPDGLHCNAITATPTGVLLIAGEGGRVYRSADDGARWERLDTGSPGALYGVRALPEAGGGETLLAFGFGGRIFRREGAAAWIPVASPTARSLIGGVTQGGAPLLVDAAGSWCLSKDRGASFQPLRAAGSAPVAGVAALREGALLQVGAGGVRVVPLAA</sequence>
<evidence type="ECO:0000313" key="5">
    <source>
        <dbReference type="EMBL" id="RJF78416.1"/>
    </source>
</evidence>
<accession>A0A418VQ83</accession>
<dbReference type="EMBL" id="QYUL01000004">
    <property type="protein sequence ID" value="RJF78416.1"/>
    <property type="molecule type" value="Genomic_DNA"/>
</dbReference>
<protein>
    <submittedName>
        <fullName evidence="5">Glycosyl hydrolase</fullName>
    </submittedName>
</protein>
<evidence type="ECO:0000259" key="4">
    <source>
        <dbReference type="Pfam" id="PF14870"/>
    </source>
</evidence>
<feature type="chain" id="PRO_5018982064" evidence="3">
    <location>
        <begin position="41"/>
        <end position="382"/>
    </location>
</feature>
<keyword evidence="3" id="KW-0732">Signal</keyword>
<feature type="domain" description="Photosynthesis system II assembly factor Ycf48/Hcf136-like" evidence="4">
    <location>
        <begin position="187"/>
        <end position="281"/>
    </location>
</feature>
<keyword evidence="2" id="KW-0604">Photosystem II</keyword>
<evidence type="ECO:0000256" key="3">
    <source>
        <dbReference type="SAM" id="SignalP"/>
    </source>
</evidence>
<dbReference type="SUPFAM" id="SSF110296">
    <property type="entry name" value="Oligoxyloglucan reducing end-specific cellobiohydrolase"/>
    <property type="match status" value="1"/>
</dbReference>
<dbReference type="InterPro" id="IPR015943">
    <property type="entry name" value="WD40/YVTN_repeat-like_dom_sf"/>
</dbReference>
<evidence type="ECO:0000256" key="1">
    <source>
        <dbReference type="ARBA" id="ARBA00022531"/>
    </source>
</evidence>
<dbReference type="Pfam" id="PF14870">
    <property type="entry name" value="PSII_BNR"/>
    <property type="match status" value="2"/>
</dbReference>
<keyword evidence="1" id="KW-0602">Photosynthesis</keyword>
<dbReference type="PANTHER" id="PTHR47199">
    <property type="entry name" value="PHOTOSYSTEM II STABILITY/ASSEMBLY FACTOR HCF136, CHLOROPLASTIC"/>
    <property type="match status" value="1"/>
</dbReference>
<keyword evidence="5" id="KW-0378">Hydrolase</keyword>
<dbReference type="GO" id="GO:0009523">
    <property type="term" value="C:photosystem II"/>
    <property type="evidence" value="ECO:0007669"/>
    <property type="project" value="UniProtKB-KW"/>
</dbReference>
<comment type="caution">
    <text evidence="5">The sequence shown here is derived from an EMBL/GenBank/DDBJ whole genome shotgun (WGS) entry which is preliminary data.</text>
</comment>
<dbReference type="Proteomes" id="UP000283458">
    <property type="component" value="Unassembled WGS sequence"/>
</dbReference>
<dbReference type="PANTHER" id="PTHR47199:SF2">
    <property type="entry name" value="PHOTOSYSTEM II STABILITY_ASSEMBLY FACTOR HCF136, CHLOROPLASTIC"/>
    <property type="match status" value="1"/>
</dbReference>
<feature type="domain" description="Photosynthesis system II assembly factor Ycf48/Hcf136-like" evidence="4">
    <location>
        <begin position="88"/>
        <end position="135"/>
    </location>
</feature>
<dbReference type="GO" id="GO:0015979">
    <property type="term" value="P:photosynthesis"/>
    <property type="evidence" value="ECO:0007669"/>
    <property type="project" value="UniProtKB-KW"/>
</dbReference>
<gene>
    <name evidence="5" type="ORF">D3877_25350</name>
</gene>
<proteinExistence type="predicted"/>
<organism evidence="5 6">
    <name type="scientific">Azospirillum cavernae</name>
    <dbReference type="NCBI Taxonomy" id="2320860"/>
    <lineage>
        <taxon>Bacteria</taxon>
        <taxon>Pseudomonadati</taxon>
        <taxon>Pseudomonadota</taxon>
        <taxon>Alphaproteobacteria</taxon>
        <taxon>Rhodospirillales</taxon>
        <taxon>Azospirillaceae</taxon>
        <taxon>Azospirillum</taxon>
    </lineage>
</organism>
<dbReference type="Gene3D" id="2.130.10.10">
    <property type="entry name" value="YVTN repeat-like/Quinoprotein amine dehydrogenase"/>
    <property type="match status" value="2"/>
</dbReference>
<dbReference type="InterPro" id="IPR028203">
    <property type="entry name" value="PSII_CF48-like_dom"/>
</dbReference>
<keyword evidence="6" id="KW-1185">Reference proteome</keyword>